<dbReference type="InterPro" id="IPR042095">
    <property type="entry name" value="SUMF_sf"/>
</dbReference>
<dbReference type="AlphaFoldDB" id="F8FI05"/>
<proteinExistence type="predicted"/>
<dbReference type="Gene3D" id="3.90.1580.10">
    <property type="entry name" value="paralog of FGE (formylglycine-generating enzyme)"/>
    <property type="match status" value="1"/>
</dbReference>
<dbReference type="InterPro" id="IPR005532">
    <property type="entry name" value="SUMF_dom"/>
</dbReference>
<sequence length="265" mass="29156">MKMKSFLLLCLVILGIASVGLMYLYPSISAKSQTESMDIGHGVTMEFVLIHPGSFTMGSSLHTGVGDEAPEHRVTITKPFYMGTYEVTQEQWQELMGNNPSTFKGDQAPVDSVSWDEAQRFIVKLQEKTGRKFTLPTEAQWEYAARAGTSTAWDFGDNESLLGEYAWFGDNSGGATHPAGQKKPNAWGLHDMYGNVQEWCRDWYAAPYPQGDAADPQGPKSGESRVLRGGAWGDDYTMVRSAYRNAAGADAKTPGIGFRVVMEID</sequence>
<dbReference type="Pfam" id="PF03781">
    <property type="entry name" value="FGE-sulfatase"/>
    <property type="match status" value="1"/>
</dbReference>
<dbReference type="PANTHER" id="PTHR23150">
    <property type="entry name" value="SULFATASE MODIFYING FACTOR 1, 2"/>
    <property type="match status" value="1"/>
</dbReference>
<organism evidence="2 3">
    <name type="scientific">Paenibacillus mucilaginosus (strain KNP414)</name>
    <dbReference type="NCBI Taxonomy" id="1036673"/>
    <lineage>
        <taxon>Bacteria</taxon>
        <taxon>Bacillati</taxon>
        <taxon>Bacillota</taxon>
        <taxon>Bacilli</taxon>
        <taxon>Bacillales</taxon>
        <taxon>Paenibacillaceae</taxon>
        <taxon>Paenibacillus</taxon>
    </lineage>
</organism>
<reference evidence="3" key="1">
    <citation type="submission" date="2011-06" db="EMBL/GenBank/DDBJ databases">
        <title>Complete genome sequence of Paenibacillus mucilaginosus KNP414.</title>
        <authorList>
            <person name="Wang J."/>
            <person name="Hu S."/>
            <person name="Hu X."/>
            <person name="Zhang B."/>
            <person name="Dong D."/>
            <person name="Zhang S."/>
            <person name="Zhao K."/>
            <person name="Wu D."/>
        </authorList>
    </citation>
    <scope>NUCLEOTIDE SEQUENCE [LARGE SCALE GENOMIC DNA]</scope>
    <source>
        <strain evidence="3">KNP414</strain>
    </source>
</reference>
<dbReference type="KEGG" id="pms:KNP414_04821"/>
<dbReference type="PANTHER" id="PTHR23150:SF19">
    <property type="entry name" value="FORMYLGLYCINE-GENERATING ENZYME"/>
    <property type="match status" value="1"/>
</dbReference>
<dbReference type="RefSeq" id="WP_013918500.1">
    <property type="nucleotide sequence ID" value="NC_015690.1"/>
</dbReference>
<dbReference type="EMBL" id="CP002869">
    <property type="protein sequence ID" value="AEI43347.1"/>
    <property type="molecule type" value="Genomic_DNA"/>
</dbReference>
<gene>
    <name evidence="2" type="ordered locus">KNP414_04821</name>
</gene>
<evidence type="ECO:0000313" key="2">
    <source>
        <dbReference type="EMBL" id="AEI43347.1"/>
    </source>
</evidence>
<dbReference type="SUPFAM" id="SSF56436">
    <property type="entry name" value="C-type lectin-like"/>
    <property type="match status" value="1"/>
</dbReference>
<reference evidence="2 3" key="2">
    <citation type="journal article" date="2013" name="Genome Announc.">
        <title>Genome Sequence of Growth-Improving Paenibacillus mucilaginosus Strain KNP414.</title>
        <authorList>
            <person name="Lu J.J."/>
            <person name="Wang J.F."/>
            <person name="Hu X.F."/>
        </authorList>
    </citation>
    <scope>NUCLEOTIDE SEQUENCE [LARGE SCALE GENOMIC DNA]</scope>
    <source>
        <strain evidence="2 3">KNP414</strain>
    </source>
</reference>
<dbReference type="GO" id="GO:0120147">
    <property type="term" value="F:formylglycine-generating oxidase activity"/>
    <property type="evidence" value="ECO:0007669"/>
    <property type="project" value="TreeGrafter"/>
</dbReference>
<protein>
    <recommendedName>
        <fullName evidence="1">Sulfatase-modifying factor enzyme-like domain-containing protein</fullName>
    </recommendedName>
</protein>
<evidence type="ECO:0000259" key="1">
    <source>
        <dbReference type="Pfam" id="PF03781"/>
    </source>
</evidence>
<dbReference type="InterPro" id="IPR051043">
    <property type="entry name" value="Sulfatase_Mod_Factor_Kinase"/>
</dbReference>
<dbReference type="Proteomes" id="UP000006620">
    <property type="component" value="Chromosome"/>
</dbReference>
<dbReference type="HOGENOM" id="CLU_012431_2_1_9"/>
<dbReference type="InterPro" id="IPR016187">
    <property type="entry name" value="CTDL_fold"/>
</dbReference>
<name>F8FI05_PAEMK</name>
<feature type="domain" description="Sulfatase-modifying factor enzyme-like" evidence="1">
    <location>
        <begin position="46"/>
        <end position="261"/>
    </location>
</feature>
<accession>F8FI05</accession>
<evidence type="ECO:0000313" key="3">
    <source>
        <dbReference type="Proteomes" id="UP000006620"/>
    </source>
</evidence>